<name>A0A552J757_9CHRO</name>
<gene>
    <name evidence="1" type="ORF">EWV75_22555</name>
</gene>
<evidence type="ECO:0000313" key="2">
    <source>
        <dbReference type="Proteomes" id="UP000320523"/>
    </source>
</evidence>
<evidence type="ECO:0000313" key="1">
    <source>
        <dbReference type="EMBL" id="TRU91588.1"/>
    </source>
</evidence>
<dbReference type="AlphaFoldDB" id="A0A552J757"/>
<sequence>MVVGKSCYRERVVSIVSVLSGMYGHSHRMVISAMSDLFGVKMSLWLKDRRERTLSDEDI</sequence>
<organism evidence="1 2">
    <name type="scientific">Microcystis wesenbergii Mw_QC_S_20081001_S30D</name>
    <dbReference type="NCBI Taxonomy" id="2486245"/>
    <lineage>
        <taxon>Bacteria</taxon>
        <taxon>Bacillati</taxon>
        <taxon>Cyanobacteriota</taxon>
        <taxon>Cyanophyceae</taxon>
        <taxon>Oscillatoriophycideae</taxon>
        <taxon>Chroococcales</taxon>
        <taxon>Microcystaceae</taxon>
        <taxon>Microcystis</taxon>
    </lineage>
</organism>
<dbReference type="EMBL" id="SFAT01000207">
    <property type="protein sequence ID" value="TRU91588.1"/>
    <property type="molecule type" value="Genomic_DNA"/>
</dbReference>
<accession>A0A552J757</accession>
<proteinExistence type="predicted"/>
<protein>
    <submittedName>
        <fullName evidence="1">Uncharacterized protein</fullName>
    </submittedName>
</protein>
<reference evidence="1 2" key="1">
    <citation type="submission" date="2019-01" db="EMBL/GenBank/DDBJ databases">
        <title>Coherence of Microcystis species and biogeography revealed through population genomics.</title>
        <authorList>
            <person name="Perez-Carrascal O.M."/>
            <person name="Terrat Y."/>
            <person name="Giani A."/>
            <person name="Fortin N."/>
            <person name="Tromas N."/>
            <person name="Shapiro B.J."/>
        </authorList>
    </citation>
    <scope>NUCLEOTIDE SEQUENCE [LARGE SCALE GENOMIC DNA]</scope>
    <source>
        <strain evidence="1">Mw_QC_S_20081001_S30D</strain>
    </source>
</reference>
<dbReference type="Proteomes" id="UP000320523">
    <property type="component" value="Unassembled WGS sequence"/>
</dbReference>
<comment type="caution">
    <text evidence="1">The sequence shown here is derived from an EMBL/GenBank/DDBJ whole genome shotgun (WGS) entry which is preliminary data.</text>
</comment>